<dbReference type="Gene3D" id="3.30.530.20">
    <property type="match status" value="1"/>
</dbReference>
<accession>A0A1H8XWP2</accession>
<dbReference type="SUPFAM" id="SSF55961">
    <property type="entry name" value="Bet v1-like"/>
    <property type="match status" value="1"/>
</dbReference>
<organism evidence="1 2">
    <name type="scientific">Amycolatopsis saalfeldensis</name>
    <dbReference type="NCBI Taxonomy" id="394193"/>
    <lineage>
        <taxon>Bacteria</taxon>
        <taxon>Bacillati</taxon>
        <taxon>Actinomycetota</taxon>
        <taxon>Actinomycetes</taxon>
        <taxon>Pseudonocardiales</taxon>
        <taxon>Pseudonocardiaceae</taxon>
        <taxon>Amycolatopsis</taxon>
    </lineage>
</organism>
<sequence>MITVTRIVDAPAVAVFAYLADPANHRDLDTSGMIRGAAEPRPITAAGQVFVMNMRNPIKGDHQVENHVIAFEPGRVLGWAPAEPGRPPAGHTYTWTLLPAGEHRTAVTQTHDWSAFTHADMLAHLPVVNEDQLQASLDKLARHFGDRLG</sequence>
<dbReference type="InterPro" id="IPR023393">
    <property type="entry name" value="START-like_dom_sf"/>
</dbReference>
<reference evidence="1 2" key="1">
    <citation type="submission" date="2016-10" db="EMBL/GenBank/DDBJ databases">
        <authorList>
            <person name="de Groot N.N."/>
        </authorList>
    </citation>
    <scope>NUCLEOTIDE SEQUENCE [LARGE SCALE GENOMIC DNA]</scope>
    <source>
        <strain evidence="1 2">DSM 44993</strain>
    </source>
</reference>
<dbReference type="EMBL" id="FOEF01000009">
    <property type="protein sequence ID" value="SEP44295.1"/>
    <property type="molecule type" value="Genomic_DNA"/>
</dbReference>
<proteinExistence type="predicted"/>
<dbReference type="STRING" id="394193.SAMN04489732_109209"/>
<protein>
    <submittedName>
        <fullName evidence="1">Uncharacterized conserved protein YndB, AHSA1/START domain</fullName>
    </submittedName>
</protein>
<evidence type="ECO:0000313" key="1">
    <source>
        <dbReference type="EMBL" id="SEP44295.1"/>
    </source>
</evidence>
<dbReference type="Proteomes" id="UP000198582">
    <property type="component" value="Unassembled WGS sequence"/>
</dbReference>
<dbReference type="AlphaFoldDB" id="A0A1H8XWP2"/>
<keyword evidence="2" id="KW-1185">Reference proteome</keyword>
<dbReference type="Pfam" id="PF10604">
    <property type="entry name" value="Polyketide_cyc2"/>
    <property type="match status" value="1"/>
</dbReference>
<dbReference type="InterPro" id="IPR019587">
    <property type="entry name" value="Polyketide_cyclase/dehydratase"/>
</dbReference>
<name>A0A1H8XWP2_9PSEU</name>
<evidence type="ECO:0000313" key="2">
    <source>
        <dbReference type="Proteomes" id="UP000198582"/>
    </source>
</evidence>
<gene>
    <name evidence="1" type="ORF">SAMN04489732_109209</name>
</gene>